<feature type="region of interest" description="Disordered" evidence="1">
    <location>
        <begin position="268"/>
        <end position="321"/>
    </location>
</feature>
<protein>
    <submittedName>
        <fullName evidence="3">Uncharacterized protein</fullName>
    </submittedName>
</protein>
<sequence length="362" mass="38592">MATTTSSHRSMATATSAATGTHIISSIASIPTSLSSATGTALLNSTTSSVSAAAINSTTRSILSNNTSAAAAIATRIPHSLMNGTTPAINATAQSHTMANILSTTNSTTNCDYTYRTPVDAWLANNGATTGLRYTFMVLTTILQILGLLASAMLLLLLCVMCIARCIQGIRRIRKWRENKRKINGIKPLSEGRELDNVSPSSSSYSSESSITLVDSNEQRAAAVSSDNREMGEAATYDLGTLRSRAFDPNEEYGLHQAVVRPANIATRGQGAPQGKFSRGNASYRYSPQGQRTSQSQTPPGQPSREQPASAPSSRAQASWEYPTCGHRYASDIQASRVPEGDRLPHNPSVAMYQRMGGNPWV</sequence>
<evidence type="ECO:0000256" key="1">
    <source>
        <dbReference type="SAM" id="MobiDB-lite"/>
    </source>
</evidence>
<dbReference type="AlphaFoldDB" id="A0A8H3U266"/>
<evidence type="ECO:0000313" key="4">
    <source>
        <dbReference type="Proteomes" id="UP000433883"/>
    </source>
</evidence>
<proteinExistence type="predicted"/>
<feature type="region of interest" description="Disordered" evidence="1">
    <location>
        <begin position="191"/>
        <end position="229"/>
    </location>
</feature>
<gene>
    <name evidence="3" type="ORF">BLS_001256</name>
</gene>
<feature type="region of interest" description="Disordered" evidence="1">
    <location>
        <begin position="336"/>
        <end position="362"/>
    </location>
</feature>
<feature type="compositionally biased region" description="Low complexity" evidence="1">
    <location>
        <begin position="303"/>
        <end position="319"/>
    </location>
</feature>
<keyword evidence="2" id="KW-0812">Transmembrane</keyword>
<dbReference type="Proteomes" id="UP000433883">
    <property type="component" value="Unassembled WGS sequence"/>
</dbReference>
<feature type="transmembrane region" description="Helical" evidence="2">
    <location>
        <begin position="142"/>
        <end position="167"/>
    </location>
</feature>
<reference evidence="3 4" key="1">
    <citation type="submission" date="2019-11" db="EMBL/GenBank/DDBJ databases">
        <title>Venturia inaequalis Genome Resource.</title>
        <authorList>
            <person name="Lichtner F.J."/>
        </authorList>
    </citation>
    <scope>NUCLEOTIDE SEQUENCE [LARGE SCALE GENOMIC DNA]</scope>
    <source>
        <strain evidence="3">Bline_iso_100314</strain>
    </source>
</reference>
<evidence type="ECO:0000256" key="2">
    <source>
        <dbReference type="SAM" id="Phobius"/>
    </source>
</evidence>
<organism evidence="3 4">
    <name type="scientific">Venturia inaequalis</name>
    <name type="common">Apple scab fungus</name>
    <dbReference type="NCBI Taxonomy" id="5025"/>
    <lineage>
        <taxon>Eukaryota</taxon>
        <taxon>Fungi</taxon>
        <taxon>Dikarya</taxon>
        <taxon>Ascomycota</taxon>
        <taxon>Pezizomycotina</taxon>
        <taxon>Dothideomycetes</taxon>
        <taxon>Pleosporomycetidae</taxon>
        <taxon>Venturiales</taxon>
        <taxon>Venturiaceae</taxon>
        <taxon>Venturia</taxon>
    </lineage>
</organism>
<name>A0A8H3U266_VENIN</name>
<keyword evidence="2" id="KW-1133">Transmembrane helix</keyword>
<accession>A0A8H3U266</accession>
<feature type="compositionally biased region" description="Polar residues" evidence="1">
    <location>
        <begin position="280"/>
        <end position="299"/>
    </location>
</feature>
<dbReference type="EMBL" id="WNWQ01001270">
    <property type="protein sequence ID" value="KAE9961850.1"/>
    <property type="molecule type" value="Genomic_DNA"/>
</dbReference>
<feature type="compositionally biased region" description="Low complexity" evidence="1">
    <location>
        <begin position="199"/>
        <end position="210"/>
    </location>
</feature>
<evidence type="ECO:0000313" key="3">
    <source>
        <dbReference type="EMBL" id="KAE9961850.1"/>
    </source>
</evidence>
<keyword evidence="2" id="KW-0472">Membrane</keyword>
<comment type="caution">
    <text evidence="3">The sequence shown here is derived from an EMBL/GenBank/DDBJ whole genome shotgun (WGS) entry which is preliminary data.</text>
</comment>